<reference evidence="3" key="1">
    <citation type="journal article" date="2021" name="PeerJ">
        <title>Extensive microbial diversity within the chicken gut microbiome revealed by metagenomics and culture.</title>
        <authorList>
            <person name="Gilroy R."/>
            <person name="Ravi A."/>
            <person name="Getino M."/>
            <person name="Pursley I."/>
            <person name="Horton D.L."/>
            <person name="Alikhan N.F."/>
            <person name="Baker D."/>
            <person name="Gharbi K."/>
            <person name="Hall N."/>
            <person name="Watson M."/>
            <person name="Adriaenssens E.M."/>
            <person name="Foster-Nyarko E."/>
            <person name="Jarju S."/>
            <person name="Secka A."/>
            <person name="Antonio M."/>
            <person name="Oren A."/>
            <person name="Chaudhuri R.R."/>
            <person name="La Ragione R."/>
            <person name="Hildebrand F."/>
            <person name="Pallen M.J."/>
        </authorList>
    </citation>
    <scope>NUCLEOTIDE SEQUENCE</scope>
    <source>
        <strain evidence="3">ChiSjej2B20-17149</strain>
    </source>
</reference>
<sequence>MTEPVQLFRLRVDGLVAKENIPLAQLSSLLNDYGVVEDSTLNRLMAGQTERVLGQELELSRQTPEVDPQLYTLLVDGKVAAKDVPDAELDKLLANYGARRKEISRGLVAGKTQRVLGQDLKLLRQPVGQTVHVTAKHEQASNEAKAEPTAQKTHRAQPEPALPAKAPTPFDAPLQELISRAKKLRKGTLIYGGTALGLAVFGGVFYALGIAAEPTTAIDQILVPDAIAKAFQASGHEGGGIGGLMGVESAVDSILNSTALKMISAVAMIAGVGLAVITGRLFNIVPAVMVGMMPHIMGAFLGILDPGTASTASTASKPSEFYSAVESKNLPTLQRLLSSREDLDEVARAYVLAQASVAGGSSSKWVVLTAKNLREGRIKGDFSVPAGIAYAIEATALGPESPSLSDRAEQHRQSALAEASDWKRNSFWALLLAGLFGVIATGHESIAQIIFRRVRRIGELLTPLR</sequence>
<proteinExistence type="predicted"/>
<feature type="transmembrane region" description="Helical" evidence="2">
    <location>
        <begin position="284"/>
        <end position="304"/>
    </location>
</feature>
<evidence type="ECO:0000256" key="2">
    <source>
        <dbReference type="SAM" id="Phobius"/>
    </source>
</evidence>
<protein>
    <recommendedName>
        <fullName evidence="5">Tellurite resistance protein</fullName>
    </recommendedName>
</protein>
<evidence type="ECO:0000313" key="3">
    <source>
        <dbReference type="EMBL" id="HJH19522.1"/>
    </source>
</evidence>
<evidence type="ECO:0000256" key="1">
    <source>
        <dbReference type="SAM" id="MobiDB-lite"/>
    </source>
</evidence>
<feature type="compositionally biased region" description="Basic and acidic residues" evidence="1">
    <location>
        <begin position="135"/>
        <end position="146"/>
    </location>
</feature>
<dbReference type="RefSeq" id="WP_278917298.1">
    <property type="nucleotide sequence ID" value="NZ_DYTS01000223.1"/>
</dbReference>
<organism evidence="3 4">
    <name type="scientific">Pseudomonas lactis</name>
    <dbReference type="NCBI Taxonomy" id="1615674"/>
    <lineage>
        <taxon>Bacteria</taxon>
        <taxon>Pseudomonadati</taxon>
        <taxon>Pseudomonadota</taxon>
        <taxon>Gammaproteobacteria</taxon>
        <taxon>Pseudomonadales</taxon>
        <taxon>Pseudomonadaceae</taxon>
        <taxon>Pseudomonas</taxon>
    </lineage>
</organism>
<keyword evidence="2" id="KW-1133">Transmembrane helix</keyword>
<accession>A0A921NH10</accession>
<feature type="transmembrane region" description="Helical" evidence="2">
    <location>
        <begin position="427"/>
        <end position="451"/>
    </location>
</feature>
<feature type="transmembrane region" description="Helical" evidence="2">
    <location>
        <begin position="259"/>
        <end position="277"/>
    </location>
</feature>
<dbReference type="EMBL" id="DYTS01000223">
    <property type="protein sequence ID" value="HJH19522.1"/>
    <property type="molecule type" value="Genomic_DNA"/>
</dbReference>
<feature type="transmembrane region" description="Helical" evidence="2">
    <location>
        <begin position="189"/>
        <end position="212"/>
    </location>
</feature>
<keyword evidence="2" id="KW-0812">Transmembrane</keyword>
<comment type="caution">
    <text evidence="3">The sequence shown here is derived from an EMBL/GenBank/DDBJ whole genome shotgun (WGS) entry which is preliminary data.</text>
</comment>
<feature type="region of interest" description="Disordered" evidence="1">
    <location>
        <begin position="134"/>
        <end position="168"/>
    </location>
</feature>
<keyword evidence="2" id="KW-0472">Membrane</keyword>
<reference evidence="3" key="2">
    <citation type="submission" date="2021-09" db="EMBL/GenBank/DDBJ databases">
        <authorList>
            <person name="Gilroy R."/>
        </authorList>
    </citation>
    <scope>NUCLEOTIDE SEQUENCE</scope>
    <source>
        <strain evidence="3">ChiSjej2B20-17149</strain>
    </source>
</reference>
<dbReference type="Proteomes" id="UP000752172">
    <property type="component" value="Unassembled WGS sequence"/>
</dbReference>
<evidence type="ECO:0008006" key="5">
    <source>
        <dbReference type="Google" id="ProtNLM"/>
    </source>
</evidence>
<dbReference type="AlphaFoldDB" id="A0A921NH10"/>
<gene>
    <name evidence="3" type="ORF">K8W20_12495</name>
</gene>
<name>A0A921NH10_9PSED</name>
<evidence type="ECO:0000313" key="4">
    <source>
        <dbReference type="Proteomes" id="UP000752172"/>
    </source>
</evidence>